<keyword evidence="7 9" id="KW-0472">Membrane</keyword>
<evidence type="ECO:0000313" key="11">
    <source>
        <dbReference type="EMBL" id="BBH87941.1"/>
    </source>
</evidence>
<dbReference type="GO" id="GO:0016757">
    <property type="term" value="F:glycosyltransferase activity"/>
    <property type="evidence" value="ECO:0007669"/>
    <property type="project" value="UniProtKB-KW"/>
</dbReference>
<name>A0A455SKV4_9CHLR</name>
<dbReference type="PANTHER" id="PTHR48090:SF1">
    <property type="entry name" value="PROPHAGE BACTOPRENOL GLUCOSYL TRANSFERASE HOMOLOG"/>
    <property type="match status" value="1"/>
</dbReference>
<dbReference type="InterPro" id="IPR029044">
    <property type="entry name" value="Nucleotide-diphossugar_trans"/>
</dbReference>
<dbReference type="SUPFAM" id="SSF53448">
    <property type="entry name" value="Nucleotide-diphospho-sugar transferases"/>
    <property type="match status" value="1"/>
</dbReference>
<dbReference type="PANTHER" id="PTHR48090">
    <property type="entry name" value="UNDECAPRENYL-PHOSPHATE 4-DEOXY-4-FORMAMIDO-L-ARABINOSE TRANSFERASE-RELATED"/>
    <property type="match status" value="1"/>
</dbReference>
<dbReference type="GO" id="GO:0005886">
    <property type="term" value="C:plasma membrane"/>
    <property type="evidence" value="ECO:0007669"/>
    <property type="project" value="UniProtKB-SubCell"/>
</dbReference>
<feature type="transmembrane region" description="Helical" evidence="9">
    <location>
        <begin position="280"/>
        <end position="306"/>
    </location>
</feature>
<keyword evidence="2" id="KW-1003">Cell membrane</keyword>
<dbReference type="EMBL" id="AP019376">
    <property type="protein sequence ID" value="BBH87941.1"/>
    <property type="molecule type" value="Genomic_DNA"/>
</dbReference>
<accession>A0A455SKV4</accession>
<evidence type="ECO:0000256" key="9">
    <source>
        <dbReference type="SAM" id="Phobius"/>
    </source>
</evidence>
<comment type="similarity">
    <text evidence="8">Belongs to the glycosyltransferase 2 family. GtrB subfamily.</text>
</comment>
<evidence type="ECO:0000256" key="2">
    <source>
        <dbReference type="ARBA" id="ARBA00022475"/>
    </source>
</evidence>
<dbReference type="Pfam" id="PF00535">
    <property type="entry name" value="Glycos_transf_2"/>
    <property type="match status" value="1"/>
</dbReference>
<evidence type="ECO:0000256" key="5">
    <source>
        <dbReference type="ARBA" id="ARBA00022692"/>
    </source>
</evidence>
<evidence type="ECO:0000259" key="10">
    <source>
        <dbReference type="Pfam" id="PF00535"/>
    </source>
</evidence>
<dbReference type="Gene3D" id="3.90.550.10">
    <property type="entry name" value="Spore Coat Polysaccharide Biosynthesis Protein SpsA, Chain A"/>
    <property type="match status" value="1"/>
</dbReference>
<reference evidence="11" key="1">
    <citation type="submission" date="2018-12" db="EMBL/GenBank/DDBJ databases">
        <title>Novel natural products biosynthetic potential of the class Ktedonobacteria.</title>
        <authorList>
            <person name="Zheng Y."/>
            <person name="Saitou A."/>
            <person name="Wang C.M."/>
            <person name="Toyoda A."/>
            <person name="Minakuchi Y."/>
            <person name="Sekiguchi Y."/>
            <person name="Ueda K."/>
            <person name="Takano H."/>
            <person name="Sakai Y."/>
            <person name="Yokota A."/>
            <person name="Yabe S."/>
        </authorList>
    </citation>
    <scope>NUCLEOTIDE SEQUENCE</scope>
    <source>
        <strain evidence="11">COM3</strain>
    </source>
</reference>
<gene>
    <name evidence="11" type="ORF">KTC_26920</name>
</gene>
<protein>
    <submittedName>
        <fullName evidence="11">Glycosyl transferase</fullName>
    </submittedName>
</protein>
<dbReference type="AlphaFoldDB" id="A0A455SKV4"/>
<evidence type="ECO:0000256" key="1">
    <source>
        <dbReference type="ARBA" id="ARBA00004651"/>
    </source>
</evidence>
<evidence type="ECO:0000256" key="8">
    <source>
        <dbReference type="ARBA" id="ARBA00038152"/>
    </source>
</evidence>
<feature type="transmembrane region" description="Helical" evidence="9">
    <location>
        <begin position="249"/>
        <end position="274"/>
    </location>
</feature>
<organism evidence="11">
    <name type="scientific">Thermosporothrix sp. COM3</name>
    <dbReference type="NCBI Taxonomy" id="2490863"/>
    <lineage>
        <taxon>Bacteria</taxon>
        <taxon>Bacillati</taxon>
        <taxon>Chloroflexota</taxon>
        <taxon>Ktedonobacteria</taxon>
        <taxon>Ktedonobacterales</taxon>
        <taxon>Thermosporotrichaceae</taxon>
        <taxon>Thermosporothrix</taxon>
    </lineage>
</organism>
<comment type="subcellular location">
    <subcellularLocation>
        <location evidence="1">Cell membrane</location>
        <topology evidence="1">Multi-pass membrane protein</topology>
    </subcellularLocation>
</comment>
<evidence type="ECO:0000256" key="6">
    <source>
        <dbReference type="ARBA" id="ARBA00022989"/>
    </source>
</evidence>
<proteinExistence type="inferred from homology"/>
<dbReference type="InterPro" id="IPR001173">
    <property type="entry name" value="Glyco_trans_2-like"/>
</dbReference>
<evidence type="ECO:0000256" key="3">
    <source>
        <dbReference type="ARBA" id="ARBA00022676"/>
    </source>
</evidence>
<feature type="domain" description="Glycosyltransferase 2-like" evidence="10">
    <location>
        <begin position="25"/>
        <end position="188"/>
    </location>
</feature>
<sequence length="330" mass="37837">MAINEQTRTAVQYQQQVTPVHPTFSVVAPVFNEEETLPVFYTQITRVMEEVGEPFELVFVNDGSRDRSYQVLRELHQQDKRVHVLDFSRNFGHQMAISAGLEYAHGEAVIIIDSDLQDPPQVIPRLIERWRNGAEVVYAQRTTRKGETPVKLLTASLFYRVLALLTDVSIPRDTGDFRLLDRRVVRQLVSMREHHRFMRGLSAWVGFRQEAVLYERKERFAGSSHYSMRKMLRLSFDAITSFSYVPLRLASVIGGIVLLLGLLGLMGIALFYLFTHSFGLLEMALAATTFLAGLQMLFLGLIGEYLGRMYDELRGRPLYIVRETLFPDVD</sequence>
<dbReference type="InterPro" id="IPR050256">
    <property type="entry name" value="Glycosyltransferase_2"/>
</dbReference>
<dbReference type="FunFam" id="3.90.550.10:FF:000079">
    <property type="entry name" value="Probable glycosyl transferase"/>
    <property type="match status" value="1"/>
</dbReference>
<keyword evidence="3" id="KW-0328">Glycosyltransferase</keyword>
<dbReference type="CDD" id="cd04187">
    <property type="entry name" value="DPM1_like_bac"/>
    <property type="match status" value="1"/>
</dbReference>
<evidence type="ECO:0000256" key="7">
    <source>
        <dbReference type="ARBA" id="ARBA00023136"/>
    </source>
</evidence>
<keyword evidence="5 9" id="KW-0812">Transmembrane</keyword>
<keyword evidence="4 11" id="KW-0808">Transferase</keyword>
<evidence type="ECO:0000256" key="4">
    <source>
        <dbReference type="ARBA" id="ARBA00022679"/>
    </source>
</evidence>
<keyword evidence="6 9" id="KW-1133">Transmembrane helix</keyword>